<keyword evidence="2" id="KW-0378">Hydrolase</keyword>
<evidence type="ECO:0000256" key="1">
    <source>
        <dbReference type="SAM" id="SignalP"/>
    </source>
</evidence>
<feature type="chain" id="PRO_5018279094" evidence="1">
    <location>
        <begin position="19"/>
        <end position="274"/>
    </location>
</feature>
<keyword evidence="1" id="KW-0732">Signal</keyword>
<dbReference type="EMBL" id="RJJE01000009">
    <property type="protein sequence ID" value="RNI29560.1"/>
    <property type="molecule type" value="Genomic_DNA"/>
</dbReference>
<sequence length="274" mass="30171">MKKTLLLLFLLISVYAQAQRFQGKIVDQNGQPLPYVNVGVAGKDVGTVSTANGTFALTLPDSLNQQTLLFSAIGYGSVQYKVGDFKRQFAGQQAVIQLREQAVALKEVVVRPQKFKTKVVGNETTSKAMLVGFKSNGLGSEIGTLLKIGKPSFVEQVTFNIGHNKYDTLFLRVNIYQMGKDGPEQNLLRTPIYLNVTKEAITDGITLDVRKHNIYLESDALLSLELVRDLGEGGLWFSSGMFNSDSYYRKASQGEWTKIPVLGIGFNATVSYAK</sequence>
<dbReference type="GO" id="GO:0004180">
    <property type="term" value="F:carboxypeptidase activity"/>
    <property type="evidence" value="ECO:0007669"/>
    <property type="project" value="UniProtKB-KW"/>
</dbReference>
<dbReference type="RefSeq" id="WP_123132646.1">
    <property type="nucleotide sequence ID" value="NZ_RJJE01000009.1"/>
</dbReference>
<dbReference type="AlphaFoldDB" id="A0A3M9MVR0"/>
<reference evidence="2 3" key="1">
    <citation type="submission" date="2018-11" db="EMBL/GenBank/DDBJ databases">
        <title>Rufibacter latericius sp. nov., isolated from water in Baiyang Lake.</title>
        <authorList>
            <person name="Yang Y."/>
        </authorList>
    </citation>
    <scope>NUCLEOTIDE SEQUENCE [LARGE SCALE GENOMIC DNA]</scope>
    <source>
        <strain evidence="2 3">MCC P1</strain>
    </source>
</reference>
<organism evidence="2 3">
    <name type="scientific">Rufibacter immobilis</name>
    <dbReference type="NCBI Taxonomy" id="1348778"/>
    <lineage>
        <taxon>Bacteria</taxon>
        <taxon>Pseudomonadati</taxon>
        <taxon>Bacteroidota</taxon>
        <taxon>Cytophagia</taxon>
        <taxon>Cytophagales</taxon>
        <taxon>Hymenobacteraceae</taxon>
        <taxon>Rufibacter</taxon>
    </lineage>
</organism>
<keyword evidence="2" id="KW-0121">Carboxypeptidase</keyword>
<gene>
    <name evidence="2" type="ORF">EFA69_08360</name>
</gene>
<keyword evidence="2" id="KW-0645">Protease</keyword>
<dbReference type="InterPro" id="IPR008969">
    <property type="entry name" value="CarboxyPept-like_regulatory"/>
</dbReference>
<comment type="caution">
    <text evidence="2">The sequence shown here is derived from an EMBL/GenBank/DDBJ whole genome shotgun (WGS) entry which is preliminary data.</text>
</comment>
<evidence type="ECO:0000313" key="3">
    <source>
        <dbReference type="Proteomes" id="UP000271010"/>
    </source>
</evidence>
<proteinExistence type="predicted"/>
<feature type="signal peptide" evidence="1">
    <location>
        <begin position="1"/>
        <end position="18"/>
    </location>
</feature>
<dbReference type="OrthoDB" id="2247630at2"/>
<dbReference type="Gene3D" id="2.60.40.1120">
    <property type="entry name" value="Carboxypeptidase-like, regulatory domain"/>
    <property type="match status" value="1"/>
</dbReference>
<name>A0A3M9MVR0_9BACT</name>
<accession>A0A3M9MVR0</accession>
<keyword evidence="3" id="KW-1185">Reference proteome</keyword>
<dbReference type="Proteomes" id="UP000271010">
    <property type="component" value="Unassembled WGS sequence"/>
</dbReference>
<dbReference type="Pfam" id="PF13715">
    <property type="entry name" value="CarbopepD_reg_2"/>
    <property type="match status" value="1"/>
</dbReference>
<protein>
    <submittedName>
        <fullName evidence="2">Carboxypeptidase-like regulatory domain-containing protein</fullName>
    </submittedName>
</protein>
<evidence type="ECO:0000313" key="2">
    <source>
        <dbReference type="EMBL" id="RNI29560.1"/>
    </source>
</evidence>
<dbReference type="SUPFAM" id="SSF49464">
    <property type="entry name" value="Carboxypeptidase regulatory domain-like"/>
    <property type="match status" value="1"/>
</dbReference>